<dbReference type="EMBL" id="MLQS01000031">
    <property type="protein sequence ID" value="OIJ17955.1"/>
    <property type="molecule type" value="Genomic_DNA"/>
</dbReference>
<evidence type="ECO:0000256" key="1">
    <source>
        <dbReference type="SAM" id="MobiDB-lite"/>
    </source>
</evidence>
<evidence type="ECO:0008006" key="5">
    <source>
        <dbReference type="Google" id="ProtNLM"/>
    </source>
</evidence>
<dbReference type="AlphaFoldDB" id="A0A1S2M2R3"/>
<keyword evidence="2" id="KW-0472">Membrane</keyword>
<evidence type="ECO:0000313" key="4">
    <source>
        <dbReference type="Proteomes" id="UP000180057"/>
    </source>
</evidence>
<dbReference type="OrthoDB" id="107900at2"/>
<dbReference type="RefSeq" id="WP_071391016.1">
    <property type="nucleotide sequence ID" value="NZ_MLQS01000031.1"/>
</dbReference>
<evidence type="ECO:0000256" key="2">
    <source>
        <dbReference type="SAM" id="Phobius"/>
    </source>
</evidence>
<feature type="transmembrane region" description="Helical" evidence="2">
    <location>
        <begin position="79"/>
        <end position="100"/>
    </location>
</feature>
<keyword evidence="4" id="KW-1185">Reference proteome</keyword>
<keyword evidence="2" id="KW-1133">Transmembrane helix</keyword>
<feature type="region of interest" description="Disordered" evidence="1">
    <location>
        <begin position="1"/>
        <end position="24"/>
    </location>
</feature>
<reference evidence="3 4" key="1">
    <citation type="submission" date="2016-10" db="EMBL/GenBank/DDBJ databases">
        <title>Draft genome sequences of four alkaliphilic bacteria belonging to the Anaerobacillus genus.</title>
        <authorList>
            <person name="Bassil N.M."/>
            <person name="Lloyd J.R."/>
        </authorList>
    </citation>
    <scope>NUCLEOTIDE SEQUENCE [LARGE SCALE GENOMIC DNA]</scope>
    <source>
        <strain evidence="3 4">DSM 22531</strain>
    </source>
</reference>
<name>A0A1S2M2R3_9BACI</name>
<dbReference type="Proteomes" id="UP000180057">
    <property type="component" value="Unassembled WGS sequence"/>
</dbReference>
<gene>
    <name evidence="3" type="ORF">BKP45_20585</name>
</gene>
<dbReference type="STRING" id="472963.BKP45_20585"/>
<sequence length="104" mass="12474">MEKNNQKRVRKYSRSKTTPRQLKTESNSLTLCSMFNKFMVFKETEGLTEITLNDYHKLIDYLLEYTGGDLPLEELNLELFRGFISIYFMTKVYLLLLLIYELER</sequence>
<organism evidence="3 4">
    <name type="scientific">Anaerobacillus alkalidiazotrophicus</name>
    <dbReference type="NCBI Taxonomy" id="472963"/>
    <lineage>
        <taxon>Bacteria</taxon>
        <taxon>Bacillati</taxon>
        <taxon>Bacillota</taxon>
        <taxon>Bacilli</taxon>
        <taxon>Bacillales</taxon>
        <taxon>Bacillaceae</taxon>
        <taxon>Anaerobacillus</taxon>
    </lineage>
</organism>
<feature type="compositionally biased region" description="Polar residues" evidence="1">
    <location>
        <begin position="15"/>
        <end position="24"/>
    </location>
</feature>
<proteinExistence type="predicted"/>
<protein>
    <recommendedName>
        <fullName evidence="5">Core-binding (CB) domain-containing protein</fullName>
    </recommendedName>
</protein>
<evidence type="ECO:0000313" key="3">
    <source>
        <dbReference type="EMBL" id="OIJ17955.1"/>
    </source>
</evidence>
<accession>A0A1S2M2R3</accession>
<keyword evidence="2" id="KW-0812">Transmembrane</keyword>
<feature type="compositionally biased region" description="Basic residues" evidence="1">
    <location>
        <begin position="1"/>
        <end position="14"/>
    </location>
</feature>
<comment type="caution">
    <text evidence="3">The sequence shown here is derived from an EMBL/GenBank/DDBJ whole genome shotgun (WGS) entry which is preliminary data.</text>
</comment>